<dbReference type="AlphaFoldDB" id="A0AA38LC70"/>
<keyword evidence="3" id="KW-1185">Reference proteome</keyword>
<evidence type="ECO:0000256" key="1">
    <source>
        <dbReference type="SAM" id="MobiDB-lite"/>
    </source>
</evidence>
<feature type="region of interest" description="Disordered" evidence="1">
    <location>
        <begin position="14"/>
        <end position="44"/>
    </location>
</feature>
<feature type="compositionally biased region" description="Polar residues" evidence="1">
    <location>
        <begin position="15"/>
        <end position="25"/>
    </location>
</feature>
<evidence type="ECO:0000313" key="3">
    <source>
        <dbReference type="Proteomes" id="UP000824469"/>
    </source>
</evidence>
<name>A0AA38LC70_TAXCH</name>
<reference evidence="2 3" key="1">
    <citation type="journal article" date="2021" name="Nat. Plants">
        <title>The Taxus genome provides insights into paclitaxel biosynthesis.</title>
        <authorList>
            <person name="Xiong X."/>
            <person name="Gou J."/>
            <person name="Liao Q."/>
            <person name="Li Y."/>
            <person name="Zhou Q."/>
            <person name="Bi G."/>
            <person name="Li C."/>
            <person name="Du R."/>
            <person name="Wang X."/>
            <person name="Sun T."/>
            <person name="Guo L."/>
            <person name="Liang H."/>
            <person name="Lu P."/>
            <person name="Wu Y."/>
            <person name="Zhang Z."/>
            <person name="Ro D.K."/>
            <person name="Shang Y."/>
            <person name="Huang S."/>
            <person name="Yan J."/>
        </authorList>
    </citation>
    <scope>NUCLEOTIDE SEQUENCE [LARGE SCALE GENOMIC DNA]</scope>
    <source>
        <strain evidence="2">Ta-2019</strain>
    </source>
</reference>
<feature type="non-terminal residue" evidence="2">
    <location>
        <position position="1"/>
    </location>
</feature>
<gene>
    <name evidence="2" type="ORF">KI387_021258</name>
</gene>
<feature type="non-terminal residue" evidence="2">
    <location>
        <position position="58"/>
    </location>
</feature>
<sequence>PDLIDESIMEENHTIQEASSTNQATEEALVLPPTSSPSNPNVEEEFEISKFMFEDEGN</sequence>
<proteinExistence type="predicted"/>
<dbReference type="Proteomes" id="UP000824469">
    <property type="component" value="Unassembled WGS sequence"/>
</dbReference>
<organism evidence="2 3">
    <name type="scientific">Taxus chinensis</name>
    <name type="common">Chinese yew</name>
    <name type="synonym">Taxus wallichiana var. chinensis</name>
    <dbReference type="NCBI Taxonomy" id="29808"/>
    <lineage>
        <taxon>Eukaryota</taxon>
        <taxon>Viridiplantae</taxon>
        <taxon>Streptophyta</taxon>
        <taxon>Embryophyta</taxon>
        <taxon>Tracheophyta</taxon>
        <taxon>Spermatophyta</taxon>
        <taxon>Pinopsida</taxon>
        <taxon>Pinidae</taxon>
        <taxon>Conifers II</taxon>
        <taxon>Cupressales</taxon>
        <taxon>Taxaceae</taxon>
        <taxon>Taxus</taxon>
    </lineage>
</organism>
<dbReference type="EMBL" id="JAHRHJ020000004">
    <property type="protein sequence ID" value="KAH9319489.1"/>
    <property type="molecule type" value="Genomic_DNA"/>
</dbReference>
<evidence type="ECO:0000313" key="2">
    <source>
        <dbReference type="EMBL" id="KAH9319489.1"/>
    </source>
</evidence>
<accession>A0AA38LC70</accession>
<protein>
    <submittedName>
        <fullName evidence="2">Uncharacterized protein</fullName>
    </submittedName>
</protein>
<comment type="caution">
    <text evidence="2">The sequence shown here is derived from an EMBL/GenBank/DDBJ whole genome shotgun (WGS) entry which is preliminary data.</text>
</comment>